<dbReference type="PROSITE" id="PS51257">
    <property type="entry name" value="PROKAR_LIPOPROTEIN"/>
    <property type="match status" value="1"/>
</dbReference>
<dbReference type="EMBL" id="MNPW01000003">
    <property type="protein sequence ID" value="ONH56016.1"/>
    <property type="molecule type" value="Genomic_DNA"/>
</dbReference>
<evidence type="ECO:0000313" key="2">
    <source>
        <dbReference type="Proteomes" id="UP000189295"/>
    </source>
</evidence>
<evidence type="ECO:0000313" key="1">
    <source>
        <dbReference type="EMBL" id="ONH56016.1"/>
    </source>
</evidence>
<dbReference type="AlphaFoldDB" id="A0A1V2KG33"/>
<dbReference type="Proteomes" id="UP000189295">
    <property type="component" value="Unassembled WGS sequence"/>
</dbReference>
<comment type="caution">
    <text evidence="1">The sequence shown here is derived from an EMBL/GenBank/DDBJ whole genome shotgun (WGS) entry which is preliminary data.</text>
</comment>
<gene>
    <name evidence="1" type="ORF">BLL36_07845</name>
</gene>
<sequence length="64" mass="7246">MAIRWSKGLWAGLLLGDAIYQINSVNCGSWLACDAHRYRHIFQRLTNLPVVSGLVPRWVAKPPQ</sequence>
<protein>
    <submittedName>
        <fullName evidence="1">Uncharacterized protein</fullName>
    </submittedName>
</protein>
<reference evidence="1 2" key="1">
    <citation type="submission" date="2016-10" db="EMBL/GenBank/DDBJ databases">
        <title>Pseudomonas lactis sp. nov. and Pseudomonas paralactis sp. nov., isolated from bovine raw milk.</title>
        <authorList>
            <person name="Von Neubeck M."/>
            <person name="Huptas C."/>
            <person name="Glueck C."/>
            <person name="Krewinkel M."/>
            <person name="Stoeckel M."/>
            <person name="Stressler T."/>
            <person name="Fischer L."/>
            <person name="Hinrichs J."/>
            <person name="Scherer S."/>
            <person name="Wenning M."/>
        </authorList>
    </citation>
    <scope>NUCLEOTIDE SEQUENCE [LARGE SCALE GENOMIC DNA]</scope>
    <source>
        <strain evidence="1 2">DSM 17516</strain>
    </source>
</reference>
<proteinExistence type="predicted"/>
<accession>A0A1V2KG33</accession>
<organism evidence="1 2">
    <name type="scientific">Pseudomonas cedrina subsp. cedrina</name>
    <dbReference type="NCBI Taxonomy" id="76762"/>
    <lineage>
        <taxon>Bacteria</taxon>
        <taxon>Pseudomonadati</taxon>
        <taxon>Pseudomonadota</taxon>
        <taxon>Gammaproteobacteria</taxon>
        <taxon>Pseudomonadales</taxon>
        <taxon>Pseudomonadaceae</taxon>
        <taxon>Pseudomonas</taxon>
    </lineage>
</organism>
<name>A0A1V2KG33_PSECE</name>